<feature type="domain" description="DUF7908" evidence="3">
    <location>
        <begin position="142"/>
        <end position="226"/>
    </location>
</feature>
<evidence type="ECO:0000313" key="4">
    <source>
        <dbReference type="EMBL" id="KAH7244162.1"/>
    </source>
</evidence>
<dbReference type="AlphaFoldDB" id="A0A9P9GU27"/>
<dbReference type="OrthoDB" id="3563678at2759"/>
<keyword evidence="2" id="KW-0732">Signal</keyword>
<feature type="compositionally biased region" description="Polar residues" evidence="1">
    <location>
        <begin position="346"/>
        <end position="356"/>
    </location>
</feature>
<dbReference type="GeneID" id="70230586"/>
<dbReference type="InterPro" id="IPR057230">
    <property type="entry name" value="DUF7908"/>
</dbReference>
<protein>
    <recommendedName>
        <fullName evidence="3">DUF7908 domain-containing protein</fullName>
    </recommendedName>
</protein>
<feature type="signal peptide" evidence="2">
    <location>
        <begin position="1"/>
        <end position="20"/>
    </location>
</feature>
<dbReference type="EMBL" id="JAGMUX010000011">
    <property type="protein sequence ID" value="KAH7244162.1"/>
    <property type="molecule type" value="Genomic_DNA"/>
</dbReference>
<organism evidence="4 5">
    <name type="scientific">Fusarium redolens</name>
    <dbReference type="NCBI Taxonomy" id="48865"/>
    <lineage>
        <taxon>Eukaryota</taxon>
        <taxon>Fungi</taxon>
        <taxon>Dikarya</taxon>
        <taxon>Ascomycota</taxon>
        <taxon>Pezizomycotina</taxon>
        <taxon>Sordariomycetes</taxon>
        <taxon>Hypocreomycetidae</taxon>
        <taxon>Hypocreales</taxon>
        <taxon>Nectriaceae</taxon>
        <taxon>Fusarium</taxon>
        <taxon>Fusarium redolens species complex</taxon>
    </lineage>
</organism>
<feature type="region of interest" description="Disordered" evidence="1">
    <location>
        <begin position="344"/>
        <end position="409"/>
    </location>
</feature>
<evidence type="ECO:0000256" key="2">
    <source>
        <dbReference type="SAM" id="SignalP"/>
    </source>
</evidence>
<evidence type="ECO:0000256" key="1">
    <source>
        <dbReference type="SAM" id="MobiDB-lite"/>
    </source>
</evidence>
<evidence type="ECO:0000259" key="3">
    <source>
        <dbReference type="Pfam" id="PF25485"/>
    </source>
</evidence>
<evidence type="ECO:0000313" key="5">
    <source>
        <dbReference type="Proteomes" id="UP000720189"/>
    </source>
</evidence>
<dbReference type="Pfam" id="PF25485">
    <property type="entry name" value="DUF7908"/>
    <property type="match status" value="1"/>
</dbReference>
<dbReference type="RefSeq" id="XP_046047385.1">
    <property type="nucleotide sequence ID" value="XM_046200632.1"/>
</dbReference>
<reference evidence="4" key="1">
    <citation type="journal article" date="2021" name="Nat. Commun.">
        <title>Genetic determinants of endophytism in the Arabidopsis root mycobiome.</title>
        <authorList>
            <person name="Mesny F."/>
            <person name="Miyauchi S."/>
            <person name="Thiergart T."/>
            <person name="Pickel B."/>
            <person name="Atanasova L."/>
            <person name="Karlsson M."/>
            <person name="Huettel B."/>
            <person name="Barry K.W."/>
            <person name="Haridas S."/>
            <person name="Chen C."/>
            <person name="Bauer D."/>
            <person name="Andreopoulos W."/>
            <person name="Pangilinan J."/>
            <person name="LaButti K."/>
            <person name="Riley R."/>
            <person name="Lipzen A."/>
            <person name="Clum A."/>
            <person name="Drula E."/>
            <person name="Henrissat B."/>
            <person name="Kohler A."/>
            <person name="Grigoriev I.V."/>
            <person name="Martin F.M."/>
            <person name="Hacquard S."/>
        </authorList>
    </citation>
    <scope>NUCLEOTIDE SEQUENCE</scope>
    <source>
        <strain evidence="4">MPI-CAGE-AT-0023</strain>
    </source>
</reference>
<feature type="chain" id="PRO_5040475815" description="DUF7908 domain-containing protein" evidence="2">
    <location>
        <begin position="21"/>
        <end position="641"/>
    </location>
</feature>
<comment type="caution">
    <text evidence="4">The sequence shown here is derived from an EMBL/GenBank/DDBJ whole genome shotgun (WGS) entry which is preliminary data.</text>
</comment>
<feature type="compositionally biased region" description="Low complexity" evidence="1">
    <location>
        <begin position="369"/>
        <end position="409"/>
    </location>
</feature>
<dbReference type="Proteomes" id="UP000720189">
    <property type="component" value="Unassembled WGS sequence"/>
</dbReference>
<sequence>MAPVRLFPILLASLFGASIALQDDQRLPESWCITYLSTYLAPVSHGHTRPTTSSAGEAFSTETPEATLTFSTHQAISSNFPVRDDLVITTSVPFNIKTSAPSPTTDLSVPDINGRSVIFRIVPESQDAKRDLQVREVGGFVGRLLDSTWPIYYNGESFEELRGQPGALPRDAVTEFFADDNGFLRFFSSALPTGEASFCQEAESGQAYITFSASPPGCQAIRLSITGDGDISSSPSSRPASIPQLAESTSALLGTTSSPNAVASMTIQDIQKASSTIDVPTFTPPSQGTSQVRPVYTSSVRYYNSSSSIIFPTRPVLTQTPSMNLSTGALSTGILGSSREPLSIFEPSTTATPITTNDEDTIDTSSGTDPTASSVVDSSATSGPSYSFETDTSTLSDLSPDASSSLDSSLTGVSTADTRFFTTTTVDTATSDTSTTTSSEATVTRACPEGFSEPLTLFDGQRPSDNGVEWLVLPFLITIFGQASDMLYISPNGLVTLRDSLGADSFSNAALPATNVEPLAIFPYWDDMIVPVGSGAEVTYRIKDIPNQPKTLVIDWCVFSTSGGTEPNNFQMLVSKDVLTPVRFYYYTTQLKGESATIGVQSRDRDDFLQYSFNQAGSVPDRTFLSLRTFDDGGEISVGQF</sequence>
<keyword evidence="5" id="KW-1185">Reference proteome</keyword>
<gene>
    <name evidence="4" type="ORF">BKA55DRAFT_703952</name>
</gene>
<proteinExistence type="predicted"/>
<accession>A0A9P9GU27</accession>
<name>A0A9P9GU27_FUSRE</name>